<gene>
    <name evidence="3" type="ORF">H9S92_20745</name>
</gene>
<feature type="domain" description="Alpha-L-rhamnosidase six-hairpin glycosidase" evidence="2">
    <location>
        <begin position="212"/>
        <end position="537"/>
    </location>
</feature>
<proteinExistence type="predicted"/>
<dbReference type="RefSeq" id="WP_187468616.1">
    <property type="nucleotide sequence ID" value="NZ_JACSIT010000153.1"/>
</dbReference>
<dbReference type="GO" id="GO:0005975">
    <property type="term" value="P:carbohydrate metabolic process"/>
    <property type="evidence" value="ECO:0007669"/>
    <property type="project" value="InterPro"/>
</dbReference>
<organism evidence="3 4">
    <name type="scientific">Neolewinella lacunae</name>
    <dbReference type="NCBI Taxonomy" id="1517758"/>
    <lineage>
        <taxon>Bacteria</taxon>
        <taxon>Pseudomonadati</taxon>
        <taxon>Bacteroidota</taxon>
        <taxon>Saprospiria</taxon>
        <taxon>Saprospirales</taxon>
        <taxon>Lewinellaceae</taxon>
        <taxon>Neolewinella</taxon>
    </lineage>
</organism>
<feature type="chain" id="PRO_5037657029" evidence="1">
    <location>
        <begin position="20"/>
        <end position="598"/>
    </location>
</feature>
<evidence type="ECO:0000259" key="2">
    <source>
        <dbReference type="Pfam" id="PF17389"/>
    </source>
</evidence>
<dbReference type="Gene3D" id="2.60.420.10">
    <property type="entry name" value="Maltose phosphorylase, domain 3"/>
    <property type="match status" value="1"/>
</dbReference>
<dbReference type="Proteomes" id="UP000650081">
    <property type="component" value="Unassembled WGS sequence"/>
</dbReference>
<protein>
    <submittedName>
        <fullName evidence="3">Alpha-L-rhamnosidase</fullName>
    </submittedName>
</protein>
<comment type="caution">
    <text evidence="3">The sequence shown here is derived from an EMBL/GenBank/DDBJ whole genome shotgun (WGS) entry which is preliminary data.</text>
</comment>
<dbReference type="PANTHER" id="PTHR34987">
    <property type="entry name" value="C, PUTATIVE (AFU_ORTHOLOGUE AFUA_3G02880)-RELATED"/>
    <property type="match status" value="1"/>
</dbReference>
<dbReference type="AlphaFoldDB" id="A0A923TF47"/>
<dbReference type="InterPro" id="IPR008928">
    <property type="entry name" value="6-hairpin_glycosidase_sf"/>
</dbReference>
<dbReference type="InterPro" id="IPR035396">
    <property type="entry name" value="Bac_rhamnosid6H"/>
</dbReference>
<dbReference type="SUPFAM" id="SSF48208">
    <property type="entry name" value="Six-hairpin glycosidases"/>
    <property type="match status" value="1"/>
</dbReference>
<dbReference type="Gene3D" id="1.50.10.10">
    <property type="match status" value="1"/>
</dbReference>
<feature type="signal peptide" evidence="1">
    <location>
        <begin position="1"/>
        <end position="19"/>
    </location>
</feature>
<name>A0A923TF47_9BACT</name>
<dbReference type="InterPro" id="IPR012341">
    <property type="entry name" value="6hp_glycosidase-like_sf"/>
</dbReference>
<dbReference type="EMBL" id="JACSIT010000153">
    <property type="protein sequence ID" value="MBC6996612.1"/>
    <property type="molecule type" value="Genomic_DNA"/>
</dbReference>
<evidence type="ECO:0000313" key="3">
    <source>
        <dbReference type="EMBL" id="MBC6996612.1"/>
    </source>
</evidence>
<evidence type="ECO:0000256" key="1">
    <source>
        <dbReference type="SAM" id="SignalP"/>
    </source>
</evidence>
<evidence type="ECO:0000313" key="4">
    <source>
        <dbReference type="Proteomes" id="UP000650081"/>
    </source>
</evidence>
<reference evidence="3" key="1">
    <citation type="submission" date="2020-08" db="EMBL/GenBank/DDBJ databases">
        <title>Lewinella bacteria from marine environments.</title>
        <authorList>
            <person name="Zhong Y."/>
        </authorList>
    </citation>
    <scope>NUCLEOTIDE SEQUENCE</scope>
    <source>
        <strain evidence="3">KCTC 42187</strain>
    </source>
</reference>
<dbReference type="Pfam" id="PF17389">
    <property type="entry name" value="Bac_rhamnosid6H"/>
    <property type="match status" value="1"/>
</dbReference>
<keyword evidence="1" id="KW-0732">Signal</keyword>
<keyword evidence="4" id="KW-1185">Reference proteome</keyword>
<sequence length="598" mass="66819">MPKLFFLCSLFLLCTCVSAQHEILRSKKEVGNAQLPPVFSSAENAAAHRSPTVKSYLTPNRIVWQSDSTGQFIQNPELLLQKSNGQVAVNDPNRLRLISTADHRPGVLLDFGREIHGGIKIAMGIKPSKDPVRLRIRFGESAMEAMSEIGGQQNATNEHSLRDFQIEVPWLGSIEVGETGFRFVRIDLVDADVNMPLYAVQAAFIYRDLPYLGSFESNDARLNAIWLTGAYTVHLNMQDYLWDGIKRDRLVWVGDLHPEIMTVASVFGNNEVVPRSLDLARDQHPLPQWMNTISSYSMWWLIIHKQWYDNYGDLDYLREQEPYLIALLAQLATFIDEDNAEKLNGGRFLDWPTSPDKAAVHAGLQSMMVLTFEAGSALLTTLEKPELAKNYAAVAARLRKHLPEGNTSKQAAAMMVLAGLADAKATNEEILKKDGVQRMSTFYGYYILEAMAQADDYTGALDVIRNYWGAMLDLGATTFWEDFDINDSRNATPIDALVPLGKDDIHGDFGEFCYVGYRHSFCHGWASGPTAWLSQHVLGITLVEGGDAVKINPHLGDLEFARGTFPTKFGVLKISHERNALGQIKTSLEIPEGLRVIR</sequence>
<dbReference type="PANTHER" id="PTHR34987:SF6">
    <property type="entry name" value="ALPHA-L-RHAMNOSIDASE SIX-HAIRPIN GLYCOSIDASE DOMAIN-CONTAINING PROTEIN"/>
    <property type="match status" value="1"/>
</dbReference>
<accession>A0A923TF47</accession>